<evidence type="ECO:0000256" key="6">
    <source>
        <dbReference type="SAM" id="Phobius"/>
    </source>
</evidence>
<keyword evidence="9" id="KW-1185">Reference proteome</keyword>
<feature type="transmembrane region" description="Helical" evidence="6">
    <location>
        <begin position="258"/>
        <end position="275"/>
    </location>
</feature>
<evidence type="ECO:0000313" key="9">
    <source>
        <dbReference type="Proteomes" id="UP000797356"/>
    </source>
</evidence>
<comment type="subcellular location">
    <subcellularLocation>
        <location evidence="1">Membrane</location>
        <topology evidence="1">Multi-pass membrane protein</topology>
    </subcellularLocation>
</comment>
<evidence type="ECO:0000256" key="4">
    <source>
        <dbReference type="ARBA" id="ARBA00022989"/>
    </source>
</evidence>
<dbReference type="OrthoDB" id="28208at2759"/>
<keyword evidence="3" id="KW-0813">Transport</keyword>
<keyword evidence="3" id="KW-0029">Amino-acid transport</keyword>
<feature type="transmembrane region" description="Helical" evidence="6">
    <location>
        <begin position="356"/>
        <end position="379"/>
    </location>
</feature>
<dbReference type="GO" id="GO:0015179">
    <property type="term" value="F:L-amino acid transmembrane transporter activity"/>
    <property type="evidence" value="ECO:0007669"/>
    <property type="project" value="TreeGrafter"/>
</dbReference>
<dbReference type="EMBL" id="CM017883">
    <property type="protein sequence ID" value="KAG1365655.1"/>
    <property type="molecule type" value="Genomic_DNA"/>
</dbReference>
<dbReference type="Pfam" id="PF01490">
    <property type="entry name" value="Aa_trans"/>
    <property type="match status" value="1"/>
</dbReference>
<keyword evidence="2 6" id="KW-0812">Transmembrane</keyword>
<keyword evidence="5 6" id="KW-0472">Membrane</keyword>
<feature type="transmembrane region" description="Helical" evidence="6">
    <location>
        <begin position="53"/>
        <end position="74"/>
    </location>
</feature>
<feature type="transmembrane region" description="Helical" evidence="6">
    <location>
        <begin position="295"/>
        <end position="317"/>
    </location>
</feature>
<reference evidence="8" key="1">
    <citation type="journal article" date="2017" name="Gigascience">
        <title>The genome draft of coconut (Cocos nucifera).</title>
        <authorList>
            <person name="Xiao Y."/>
            <person name="Xu P."/>
            <person name="Fan H."/>
            <person name="Baudouin L."/>
            <person name="Xia W."/>
            <person name="Bocs S."/>
            <person name="Xu J."/>
            <person name="Li Q."/>
            <person name="Guo A."/>
            <person name="Zhou L."/>
            <person name="Li J."/>
            <person name="Wu Y."/>
            <person name="Ma Z."/>
            <person name="Armero A."/>
            <person name="Issali A.E."/>
            <person name="Liu N."/>
            <person name="Peng M."/>
            <person name="Yang Y."/>
        </authorList>
    </citation>
    <scope>NUCLEOTIDE SEQUENCE</scope>
    <source>
        <tissue evidence="8">Spear leaf of Hainan Tall coconut</tissue>
    </source>
</reference>
<dbReference type="AlphaFoldDB" id="A0A8K0IRH6"/>
<feature type="transmembrane region" description="Helical" evidence="6">
    <location>
        <begin position="20"/>
        <end position="41"/>
    </location>
</feature>
<evidence type="ECO:0000313" key="8">
    <source>
        <dbReference type="EMBL" id="KAG1365655.1"/>
    </source>
</evidence>
<sequence length="389" mass="41421">MLAPLLPELRQPTAEQIAGASVSGVVFNLSTTIIGAGIMSLPAATKVLGVGPALLLIAAVAFLSNVSAEFLLRYTMPGSPCSYAGIIGESFGRVGSTAVQLFVALTTMGTLTIFLIMIDSLRLTSAISVLLAVVFMCISSGMALFALFQGTARTPRLLPDFARLSNAFELFTAVPVIVVAFTFHFNVHPIQMEVSNYSDMKLAVRISLLLCAIIYAAVGFFGYLLFGESTMADVLSNFDQNSSSQIGRLLNDVVRLSYALHLILVFPLLNFALRLNIDELLFSKSKPLAEDTVRFVSLTGLLMGLIYVTAVAIPSVWTMFQFVGSTAAVCLSLIFPGAIVLRDIHGIAKRKDKVQAASMIALAVIASSIAIASNVISYIGSGQSNEDQA</sequence>
<feature type="transmembrane region" description="Helical" evidence="6">
    <location>
        <begin position="94"/>
        <end position="117"/>
    </location>
</feature>
<dbReference type="InterPro" id="IPR013057">
    <property type="entry name" value="AA_transpt_TM"/>
</dbReference>
<feature type="transmembrane region" description="Helical" evidence="6">
    <location>
        <begin position="323"/>
        <end position="344"/>
    </location>
</feature>
<organism evidence="8 9">
    <name type="scientific">Cocos nucifera</name>
    <name type="common">Coconut palm</name>
    <dbReference type="NCBI Taxonomy" id="13894"/>
    <lineage>
        <taxon>Eukaryota</taxon>
        <taxon>Viridiplantae</taxon>
        <taxon>Streptophyta</taxon>
        <taxon>Embryophyta</taxon>
        <taxon>Tracheophyta</taxon>
        <taxon>Spermatophyta</taxon>
        <taxon>Magnoliopsida</taxon>
        <taxon>Liliopsida</taxon>
        <taxon>Arecaceae</taxon>
        <taxon>Arecoideae</taxon>
        <taxon>Cocoseae</taxon>
        <taxon>Attaleinae</taxon>
        <taxon>Cocos</taxon>
    </lineage>
</organism>
<feature type="domain" description="Amino acid transporter transmembrane" evidence="7">
    <location>
        <begin position="117"/>
        <end position="370"/>
    </location>
</feature>
<evidence type="ECO:0000256" key="1">
    <source>
        <dbReference type="ARBA" id="ARBA00004141"/>
    </source>
</evidence>
<evidence type="ECO:0000259" key="7">
    <source>
        <dbReference type="Pfam" id="PF01490"/>
    </source>
</evidence>
<feature type="transmembrane region" description="Helical" evidence="6">
    <location>
        <begin position="129"/>
        <end position="150"/>
    </location>
</feature>
<accession>A0A8K0IRH6</accession>
<dbReference type="Proteomes" id="UP000797356">
    <property type="component" value="Chromosome 12"/>
</dbReference>
<evidence type="ECO:0000256" key="2">
    <source>
        <dbReference type="ARBA" id="ARBA00022692"/>
    </source>
</evidence>
<dbReference type="GO" id="GO:0031090">
    <property type="term" value="C:organelle membrane"/>
    <property type="evidence" value="ECO:0007669"/>
    <property type="project" value="UniProtKB-ARBA"/>
</dbReference>
<name>A0A8K0IRH6_COCNU</name>
<keyword evidence="4 6" id="KW-1133">Transmembrane helix</keyword>
<dbReference type="PANTHER" id="PTHR22950">
    <property type="entry name" value="AMINO ACID TRANSPORTER"/>
    <property type="match status" value="1"/>
</dbReference>
<comment type="caution">
    <text evidence="8">The sequence shown here is derived from an EMBL/GenBank/DDBJ whole genome shotgun (WGS) entry which is preliminary data.</text>
</comment>
<gene>
    <name evidence="8" type="ORF">COCNU_12G006550</name>
</gene>
<evidence type="ECO:0000256" key="5">
    <source>
        <dbReference type="ARBA" id="ARBA00023136"/>
    </source>
</evidence>
<reference evidence="8" key="2">
    <citation type="submission" date="2019-07" db="EMBL/GenBank/DDBJ databases">
        <authorList>
            <person name="Yang Y."/>
            <person name="Bocs S."/>
            <person name="Baudouin L."/>
        </authorList>
    </citation>
    <scope>NUCLEOTIDE SEQUENCE</scope>
    <source>
        <tissue evidence="8">Spear leaf of Hainan Tall coconut</tissue>
    </source>
</reference>
<dbReference type="PANTHER" id="PTHR22950:SF323">
    <property type="entry name" value="AMINO ACID TRANSPORTER AVT6C"/>
    <property type="match status" value="1"/>
</dbReference>
<protein>
    <submittedName>
        <fullName evidence="8">Amino acid transporter AVT6C</fullName>
    </submittedName>
</protein>
<feature type="transmembrane region" description="Helical" evidence="6">
    <location>
        <begin position="202"/>
        <end position="226"/>
    </location>
</feature>
<evidence type="ECO:0000256" key="3">
    <source>
        <dbReference type="ARBA" id="ARBA00022970"/>
    </source>
</evidence>
<proteinExistence type="predicted"/>
<feature type="transmembrane region" description="Helical" evidence="6">
    <location>
        <begin position="170"/>
        <end position="190"/>
    </location>
</feature>